<protein>
    <submittedName>
        <fullName evidence="7">Organic hydroperoxide resistance transcriptional regulator</fullName>
    </submittedName>
</protein>
<dbReference type="Gene3D" id="1.10.10.10">
    <property type="entry name" value="Winged helix-like DNA-binding domain superfamily/Winged helix DNA-binding domain"/>
    <property type="match status" value="1"/>
</dbReference>
<dbReference type="InterPro" id="IPR036390">
    <property type="entry name" value="WH_DNA-bd_sf"/>
</dbReference>
<reference evidence="7" key="1">
    <citation type="journal article" date="2021" name="Front. Microbiol.">
        <title>Comprehensive Comparative Genomics and Phenotyping of Methylobacterium Species.</title>
        <authorList>
            <person name="Alessa O."/>
            <person name="Ogura Y."/>
            <person name="Fujitani Y."/>
            <person name="Takami H."/>
            <person name="Hayashi T."/>
            <person name="Sahin N."/>
            <person name="Tani A."/>
        </authorList>
    </citation>
    <scope>NUCLEOTIDE SEQUENCE</scope>
    <source>
        <strain evidence="7">DSM 23632</strain>
    </source>
</reference>
<evidence type="ECO:0000313" key="8">
    <source>
        <dbReference type="Proteomes" id="UP001055057"/>
    </source>
</evidence>
<dbReference type="InterPro" id="IPR036388">
    <property type="entry name" value="WH-like_DNA-bd_sf"/>
</dbReference>
<reference evidence="7" key="2">
    <citation type="submission" date="2021-08" db="EMBL/GenBank/DDBJ databases">
        <authorList>
            <person name="Tani A."/>
            <person name="Ola A."/>
            <person name="Ogura Y."/>
            <person name="Katsura K."/>
            <person name="Hayashi T."/>
        </authorList>
    </citation>
    <scope>NUCLEOTIDE SEQUENCE</scope>
    <source>
        <strain evidence="7">DSM 23632</strain>
    </source>
</reference>
<evidence type="ECO:0000259" key="6">
    <source>
        <dbReference type="PROSITE" id="PS50995"/>
    </source>
</evidence>
<keyword evidence="8" id="KW-1185">Reference proteome</keyword>
<evidence type="ECO:0000256" key="5">
    <source>
        <dbReference type="ARBA" id="ARBA00023163"/>
    </source>
</evidence>
<dbReference type="PROSITE" id="PS50995">
    <property type="entry name" value="HTH_MARR_2"/>
    <property type="match status" value="1"/>
</dbReference>
<proteinExistence type="predicted"/>
<dbReference type="InterPro" id="IPR000835">
    <property type="entry name" value="HTH_MarR-typ"/>
</dbReference>
<comment type="subcellular location">
    <subcellularLocation>
        <location evidence="1">Cytoplasm</location>
    </subcellularLocation>
</comment>
<dbReference type="SUPFAM" id="SSF46785">
    <property type="entry name" value="Winged helix' DNA-binding domain"/>
    <property type="match status" value="1"/>
</dbReference>
<dbReference type="PANTHER" id="PTHR33164:SF5">
    <property type="entry name" value="ORGANIC HYDROPEROXIDE RESISTANCE TRANSCRIPTIONAL REGULATOR"/>
    <property type="match status" value="1"/>
</dbReference>
<dbReference type="SMART" id="SM00347">
    <property type="entry name" value="HTH_MARR"/>
    <property type="match status" value="1"/>
</dbReference>
<evidence type="ECO:0000256" key="1">
    <source>
        <dbReference type="ARBA" id="ARBA00004496"/>
    </source>
</evidence>
<gene>
    <name evidence="7" type="primary">ohrR_2</name>
    <name evidence="7" type="ORF">MPOCJGCO_0454</name>
</gene>
<dbReference type="PANTHER" id="PTHR33164">
    <property type="entry name" value="TRANSCRIPTIONAL REGULATOR, MARR FAMILY"/>
    <property type="match status" value="1"/>
</dbReference>
<evidence type="ECO:0000313" key="7">
    <source>
        <dbReference type="EMBL" id="GJE58374.1"/>
    </source>
</evidence>
<keyword evidence="4" id="KW-0238">DNA-binding</keyword>
<dbReference type="InterPro" id="IPR039422">
    <property type="entry name" value="MarR/SlyA-like"/>
</dbReference>
<evidence type="ECO:0000256" key="2">
    <source>
        <dbReference type="ARBA" id="ARBA00022490"/>
    </source>
</evidence>
<evidence type="ECO:0000256" key="3">
    <source>
        <dbReference type="ARBA" id="ARBA00023015"/>
    </source>
</evidence>
<keyword evidence="5" id="KW-0804">Transcription</keyword>
<comment type="caution">
    <text evidence="7">The sequence shown here is derived from an EMBL/GenBank/DDBJ whole genome shotgun (WGS) entry which is preliminary data.</text>
</comment>
<evidence type="ECO:0000256" key="4">
    <source>
        <dbReference type="ARBA" id="ARBA00023125"/>
    </source>
</evidence>
<keyword evidence="3" id="KW-0805">Transcription regulation</keyword>
<dbReference type="Proteomes" id="UP001055057">
    <property type="component" value="Unassembled WGS sequence"/>
</dbReference>
<dbReference type="Pfam" id="PF22381">
    <property type="entry name" value="Staph_reg_Sar_Rot"/>
    <property type="match status" value="1"/>
</dbReference>
<keyword evidence="2" id="KW-0963">Cytoplasm</keyword>
<organism evidence="7 8">
    <name type="scientific">Methylobacterium trifolii</name>
    <dbReference type="NCBI Taxonomy" id="1003092"/>
    <lineage>
        <taxon>Bacteria</taxon>
        <taxon>Pseudomonadati</taxon>
        <taxon>Pseudomonadota</taxon>
        <taxon>Alphaproteobacteria</taxon>
        <taxon>Hyphomicrobiales</taxon>
        <taxon>Methylobacteriaceae</taxon>
        <taxon>Methylobacterium</taxon>
    </lineage>
</organism>
<name>A0ABQ4TTX7_9HYPH</name>
<dbReference type="PRINTS" id="PR00598">
    <property type="entry name" value="HTHMARR"/>
</dbReference>
<dbReference type="RefSeq" id="WP_238181005.1">
    <property type="nucleotide sequence ID" value="NZ_BPRB01000028.1"/>
</dbReference>
<accession>A0ABQ4TTX7</accession>
<sequence length="164" mass="18442">MAYLANATDLANPTDLAHDPVQDPLLLDNQLCYALYAAAHRMTKSYRPLLERMGLTYPQYLVLLVLWEQDGVTVSEIGRRLRLDSGTLTPVLKRLEVAGLLVRNRRQSDEREVEIALTAQGAALRAEAVGVRESVMCQLDLSEPEIRAMRADLNRLIERLSARD</sequence>
<dbReference type="EMBL" id="BPRB01000028">
    <property type="protein sequence ID" value="GJE58374.1"/>
    <property type="molecule type" value="Genomic_DNA"/>
</dbReference>
<dbReference type="InterPro" id="IPR055166">
    <property type="entry name" value="Transc_reg_Sar_Rot_HTH"/>
</dbReference>
<feature type="domain" description="HTH marR-type" evidence="6">
    <location>
        <begin position="28"/>
        <end position="158"/>
    </location>
</feature>